<dbReference type="AlphaFoldDB" id="A0A1H3L0X6"/>
<dbReference type="Proteomes" id="UP000183918">
    <property type="component" value="Unassembled WGS sequence"/>
</dbReference>
<evidence type="ECO:0000259" key="1">
    <source>
        <dbReference type="Pfam" id="PF00551"/>
    </source>
</evidence>
<dbReference type="EMBL" id="FNPG01000023">
    <property type="protein sequence ID" value="SDY57916.1"/>
    <property type="molecule type" value="Genomic_DNA"/>
</dbReference>
<evidence type="ECO:0000313" key="3">
    <source>
        <dbReference type="Proteomes" id="UP000183918"/>
    </source>
</evidence>
<keyword evidence="2" id="KW-0808">Transferase</keyword>
<dbReference type="Gene3D" id="3.40.50.12230">
    <property type="match status" value="1"/>
</dbReference>
<sequence>MDCLYLVIGTGELAVQIAATLMKQGVSVVVFEVKYSDNSLVSKGCKDNNIEYKCVKKEELTAYLESKINKYKLKVISAVNTYIFPKDIVNHKNFFGINYHNSLLPLHAGMNVESHTIFMGDRVTGITWHIISDKIDKGKIICQKEIKIDDNETSLTLLGKQMKLGYETFLGFMKNFIDNSIDSFDNSGTGSYHKISDKPCDGMITLDMPDDQIDRFLRAYDYGFLYTLGKPKVLYQGKLYEFRAYKILKEDTKPYARIDKGNLLFKVKSDGRSYVLRGIKEI</sequence>
<accession>A0A1H3L0X6</accession>
<dbReference type="STRING" id="1122142.SAMN02910414_01870"/>
<dbReference type="InterPro" id="IPR002376">
    <property type="entry name" value="Formyl_transf_N"/>
</dbReference>
<dbReference type="PANTHER" id="PTHR11138">
    <property type="entry name" value="METHIONYL-TRNA FORMYLTRANSFERASE"/>
    <property type="match status" value="1"/>
</dbReference>
<dbReference type="InterPro" id="IPR036477">
    <property type="entry name" value="Formyl_transf_N_sf"/>
</dbReference>
<name>A0A1H3L0X6_9FIRM</name>
<feature type="domain" description="Formyl transferase N-terminal" evidence="1">
    <location>
        <begin position="4"/>
        <end position="165"/>
    </location>
</feature>
<organism evidence="2 3">
    <name type="scientific">Lachnobacterium bovis DSM 14045</name>
    <dbReference type="NCBI Taxonomy" id="1122142"/>
    <lineage>
        <taxon>Bacteria</taxon>
        <taxon>Bacillati</taxon>
        <taxon>Bacillota</taxon>
        <taxon>Clostridia</taxon>
        <taxon>Lachnospirales</taxon>
        <taxon>Lachnospiraceae</taxon>
        <taxon>Lachnobacterium</taxon>
    </lineage>
</organism>
<dbReference type="PANTHER" id="PTHR11138:SF5">
    <property type="entry name" value="METHIONYL-TRNA FORMYLTRANSFERASE, MITOCHONDRIAL"/>
    <property type="match status" value="1"/>
</dbReference>
<protein>
    <submittedName>
        <fullName evidence="2">Methionyl-tRNA formyltransferase</fullName>
    </submittedName>
</protein>
<dbReference type="GO" id="GO:0004479">
    <property type="term" value="F:methionyl-tRNA formyltransferase activity"/>
    <property type="evidence" value="ECO:0007669"/>
    <property type="project" value="TreeGrafter"/>
</dbReference>
<dbReference type="SUPFAM" id="SSF53328">
    <property type="entry name" value="Formyltransferase"/>
    <property type="match status" value="1"/>
</dbReference>
<dbReference type="OrthoDB" id="5320219at2"/>
<evidence type="ECO:0000313" key="2">
    <source>
        <dbReference type="EMBL" id="SDY57916.1"/>
    </source>
</evidence>
<proteinExistence type="predicted"/>
<dbReference type="Pfam" id="PF00551">
    <property type="entry name" value="Formyl_trans_N"/>
    <property type="match status" value="1"/>
</dbReference>
<keyword evidence="3" id="KW-1185">Reference proteome</keyword>
<dbReference type="RefSeq" id="WP_074718354.1">
    <property type="nucleotide sequence ID" value="NZ_FNPG01000023.1"/>
</dbReference>
<reference evidence="2 3" key="1">
    <citation type="submission" date="2016-10" db="EMBL/GenBank/DDBJ databases">
        <authorList>
            <person name="de Groot N.N."/>
        </authorList>
    </citation>
    <scope>NUCLEOTIDE SEQUENCE [LARGE SCALE GENOMIC DNA]</scope>
    <source>
        <strain evidence="2 3">DSM 14045</strain>
    </source>
</reference>
<gene>
    <name evidence="2" type="ORF">SAMN02910414_01870</name>
</gene>